<name>A0A150JC61_9EURY</name>
<accession>A0A150JC61</accession>
<dbReference type="InterPro" id="IPR036388">
    <property type="entry name" value="WH-like_DNA-bd_sf"/>
</dbReference>
<dbReference type="EMBL" id="LNJB01000007">
    <property type="protein sequence ID" value="KYC54801.1"/>
    <property type="molecule type" value="Genomic_DNA"/>
</dbReference>
<dbReference type="Pfam" id="PF03551">
    <property type="entry name" value="PadR"/>
    <property type="match status" value="1"/>
</dbReference>
<dbReference type="Gene3D" id="1.10.10.10">
    <property type="entry name" value="Winged helix-like DNA-binding domain superfamily/Winged helix DNA-binding domain"/>
    <property type="match status" value="1"/>
</dbReference>
<sequence length="114" mass="13287">MSFGKFSKSFHYFHILDTFALWLFSKGELCGYDIIKEYENRSNGKLKPSPALVYPLLLLLTTEGLIAETSKGSRGKKFYTITPKGNKKLKERMNSIKKELLYYEDFLKEVFEVQ</sequence>
<evidence type="ECO:0000313" key="4">
    <source>
        <dbReference type="Proteomes" id="UP000092420"/>
    </source>
</evidence>
<dbReference type="PANTHER" id="PTHR43252:SF5">
    <property type="entry name" value="TRANSCRIPTIONAL REGULATOR, PADR-LIKE FAMILY"/>
    <property type="match status" value="1"/>
</dbReference>
<evidence type="ECO:0000313" key="2">
    <source>
        <dbReference type="EMBL" id="KYC54801.1"/>
    </source>
</evidence>
<organism evidence="2 4">
    <name type="scientific">Candidatus Methanofastidiosum methylothiophilum</name>
    <dbReference type="NCBI Taxonomy" id="1705564"/>
    <lineage>
        <taxon>Archaea</taxon>
        <taxon>Methanobacteriati</taxon>
        <taxon>Methanobacteriota</taxon>
        <taxon>Stenosarchaea group</taxon>
        <taxon>Candidatus Methanofastidiosia</taxon>
        <taxon>Candidatus Methanofastidiosales</taxon>
        <taxon>Candidatus Methanofastidiosaceae</taxon>
        <taxon>Candidatus Methanofastidiosum</taxon>
    </lineage>
</organism>
<dbReference type="InterPro" id="IPR036390">
    <property type="entry name" value="WH_DNA-bd_sf"/>
</dbReference>
<dbReference type="Proteomes" id="UP000092420">
    <property type="component" value="Unassembled WGS sequence"/>
</dbReference>
<dbReference type="InterPro" id="IPR005149">
    <property type="entry name" value="Tscrpt_reg_PadR_N"/>
</dbReference>
<dbReference type="AlphaFoldDB" id="A0A150JC61"/>
<protein>
    <submittedName>
        <fullName evidence="2">Transcriptional regulator PadR-like family protein</fullName>
    </submittedName>
</protein>
<evidence type="ECO:0000313" key="3">
    <source>
        <dbReference type="EMBL" id="KYC58617.1"/>
    </source>
</evidence>
<comment type="caution">
    <text evidence="2">The sequence shown here is derived from an EMBL/GenBank/DDBJ whole genome shotgun (WGS) entry which is preliminary data.</text>
</comment>
<feature type="domain" description="Transcription regulator PadR N-terminal" evidence="1">
    <location>
        <begin position="23"/>
        <end position="91"/>
    </location>
</feature>
<proteinExistence type="predicted"/>
<dbReference type="PANTHER" id="PTHR43252">
    <property type="entry name" value="TRANSCRIPTIONAL REGULATOR YQJI"/>
    <property type="match status" value="1"/>
</dbReference>
<gene>
    <name evidence="2" type="ORF">AN188_00724</name>
    <name evidence="3" type="ORF">APG09_00092</name>
</gene>
<evidence type="ECO:0000259" key="1">
    <source>
        <dbReference type="Pfam" id="PF03551"/>
    </source>
</evidence>
<reference evidence="2 4" key="1">
    <citation type="journal article" date="2016" name="ISME J.">
        <title>Chasing the elusive Euryarchaeota class WSA2: genomes reveal a uniquely fastidious methyl-reducing methanogen.</title>
        <authorList>
            <person name="Nobu M.K."/>
            <person name="Narihiro T."/>
            <person name="Kuroda K."/>
            <person name="Mei R."/>
            <person name="Liu W.T."/>
        </authorList>
    </citation>
    <scope>NUCLEOTIDE SEQUENCE [LARGE SCALE GENOMIC DNA]</scope>
    <source>
        <strain evidence="2">ADurb1013_Bin02101</strain>
        <strain evidence="3">ADurb1213_Bin02801</strain>
    </source>
</reference>
<dbReference type="SUPFAM" id="SSF46785">
    <property type="entry name" value="Winged helix' DNA-binding domain"/>
    <property type="match status" value="1"/>
</dbReference>
<accession>A0A150JI84</accession>
<dbReference type="EMBL" id="LNJE01000001">
    <property type="protein sequence ID" value="KYC58617.1"/>
    <property type="molecule type" value="Genomic_DNA"/>
</dbReference>
<accession>A0A150JN36</accession>